<dbReference type="Proteomes" id="UP000814140">
    <property type="component" value="Unassembled WGS sequence"/>
</dbReference>
<reference evidence="1" key="2">
    <citation type="journal article" date="2022" name="New Phytol.">
        <title>Evolutionary transition to the ectomycorrhizal habit in the genomes of a hyperdiverse lineage of mushroom-forming fungi.</title>
        <authorList>
            <person name="Looney B."/>
            <person name="Miyauchi S."/>
            <person name="Morin E."/>
            <person name="Drula E."/>
            <person name="Courty P.E."/>
            <person name="Kohler A."/>
            <person name="Kuo A."/>
            <person name="LaButti K."/>
            <person name="Pangilinan J."/>
            <person name="Lipzen A."/>
            <person name="Riley R."/>
            <person name="Andreopoulos W."/>
            <person name="He G."/>
            <person name="Johnson J."/>
            <person name="Nolan M."/>
            <person name="Tritt A."/>
            <person name="Barry K.W."/>
            <person name="Grigoriev I.V."/>
            <person name="Nagy L.G."/>
            <person name="Hibbett D."/>
            <person name="Henrissat B."/>
            <person name="Matheny P.B."/>
            <person name="Labbe J."/>
            <person name="Martin F.M."/>
        </authorList>
    </citation>
    <scope>NUCLEOTIDE SEQUENCE</scope>
    <source>
        <strain evidence="1">HHB10654</strain>
    </source>
</reference>
<gene>
    <name evidence="1" type="ORF">BV25DRAFT_1922009</name>
</gene>
<evidence type="ECO:0000313" key="1">
    <source>
        <dbReference type="EMBL" id="KAI0055212.1"/>
    </source>
</evidence>
<dbReference type="EMBL" id="MU277304">
    <property type="protein sequence ID" value="KAI0055212.1"/>
    <property type="molecule type" value="Genomic_DNA"/>
</dbReference>
<organism evidence="1 2">
    <name type="scientific">Artomyces pyxidatus</name>
    <dbReference type="NCBI Taxonomy" id="48021"/>
    <lineage>
        <taxon>Eukaryota</taxon>
        <taxon>Fungi</taxon>
        <taxon>Dikarya</taxon>
        <taxon>Basidiomycota</taxon>
        <taxon>Agaricomycotina</taxon>
        <taxon>Agaricomycetes</taxon>
        <taxon>Russulales</taxon>
        <taxon>Auriscalpiaceae</taxon>
        <taxon>Artomyces</taxon>
    </lineage>
</organism>
<name>A0ACB8SG76_9AGAM</name>
<proteinExistence type="predicted"/>
<keyword evidence="2" id="KW-1185">Reference proteome</keyword>
<protein>
    <submittedName>
        <fullName evidence="1">Uncharacterized protein</fullName>
    </submittedName>
</protein>
<comment type="caution">
    <text evidence="1">The sequence shown here is derived from an EMBL/GenBank/DDBJ whole genome shotgun (WGS) entry which is preliminary data.</text>
</comment>
<sequence length="363" mass="41323">MATHYPPIHGAGLHLTGATAAQPSILTTNMATELNPHTDPEDDPEVAVHTVTWTTICTKRVLKCIFTITLALLCNQAFALDPSFLFARHPLGALGQLEGEDRRLYLAADETLRFIRERWVARKEEPVDDDGPHSIRDHPFVARLLCLYFVRMRRACRHRWRKSIFSTSSNPYGLLVDWESRVYGLAHVTEWLDNHRFIICEDGLTVNEDMASPRVLDICLGVYYRNKYMKKMDSLAEAFHWAKELMTDEELVQRVGTSTGYSSEVPNIMIAVVAVHGIVFVESIGDYYRINSDVEPPHGLRNTCLTPRLMHKRYGEVVNTLNNYLNSSQDIRVRNQAFRQEVAAQQMLNIAEARRAAQRGRGG</sequence>
<accession>A0ACB8SG76</accession>
<reference evidence="1" key="1">
    <citation type="submission" date="2021-03" db="EMBL/GenBank/DDBJ databases">
        <authorList>
            <consortium name="DOE Joint Genome Institute"/>
            <person name="Ahrendt S."/>
            <person name="Looney B.P."/>
            <person name="Miyauchi S."/>
            <person name="Morin E."/>
            <person name="Drula E."/>
            <person name="Courty P.E."/>
            <person name="Chicoki N."/>
            <person name="Fauchery L."/>
            <person name="Kohler A."/>
            <person name="Kuo A."/>
            <person name="Labutti K."/>
            <person name="Pangilinan J."/>
            <person name="Lipzen A."/>
            <person name="Riley R."/>
            <person name="Andreopoulos W."/>
            <person name="He G."/>
            <person name="Johnson J."/>
            <person name="Barry K.W."/>
            <person name="Grigoriev I.V."/>
            <person name="Nagy L."/>
            <person name="Hibbett D."/>
            <person name="Henrissat B."/>
            <person name="Matheny P.B."/>
            <person name="Labbe J."/>
            <person name="Martin F."/>
        </authorList>
    </citation>
    <scope>NUCLEOTIDE SEQUENCE</scope>
    <source>
        <strain evidence="1">HHB10654</strain>
    </source>
</reference>
<evidence type="ECO:0000313" key="2">
    <source>
        <dbReference type="Proteomes" id="UP000814140"/>
    </source>
</evidence>